<feature type="compositionally biased region" description="Basic and acidic residues" evidence="1">
    <location>
        <begin position="229"/>
        <end position="263"/>
    </location>
</feature>
<keyword evidence="3" id="KW-0732">Signal</keyword>
<proteinExistence type="predicted"/>
<keyword evidence="5" id="KW-1185">Reference proteome</keyword>
<comment type="caution">
    <text evidence="4">The sequence shown here is derived from an EMBL/GenBank/DDBJ whole genome shotgun (WGS) entry which is preliminary data.</text>
</comment>
<feature type="region of interest" description="Disordered" evidence="1">
    <location>
        <begin position="224"/>
        <end position="263"/>
    </location>
</feature>
<feature type="chain" id="PRO_5040122440" evidence="3">
    <location>
        <begin position="20"/>
        <end position="263"/>
    </location>
</feature>
<evidence type="ECO:0000313" key="4">
    <source>
        <dbReference type="EMBL" id="KAJ5070708.1"/>
    </source>
</evidence>
<keyword evidence="2" id="KW-0472">Membrane</keyword>
<dbReference type="EMBL" id="JAPDFW010000092">
    <property type="protein sequence ID" value="KAJ5070708.1"/>
    <property type="molecule type" value="Genomic_DNA"/>
</dbReference>
<evidence type="ECO:0000256" key="3">
    <source>
        <dbReference type="SAM" id="SignalP"/>
    </source>
</evidence>
<dbReference type="Proteomes" id="UP001149090">
    <property type="component" value="Unassembled WGS sequence"/>
</dbReference>
<keyword evidence="2" id="KW-0812">Transmembrane</keyword>
<evidence type="ECO:0000256" key="2">
    <source>
        <dbReference type="SAM" id="Phobius"/>
    </source>
</evidence>
<feature type="signal peptide" evidence="3">
    <location>
        <begin position="1"/>
        <end position="19"/>
    </location>
</feature>
<name>A0A9Q0R8S5_ANAIG</name>
<evidence type="ECO:0000313" key="5">
    <source>
        <dbReference type="Proteomes" id="UP001149090"/>
    </source>
</evidence>
<organism evidence="4 5">
    <name type="scientific">Anaeramoeba ignava</name>
    <name type="common">Anaerobic marine amoeba</name>
    <dbReference type="NCBI Taxonomy" id="1746090"/>
    <lineage>
        <taxon>Eukaryota</taxon>
        <taxon>Metamonada</taxon>
        <taxon>Anaeramoebidae</taxon>
        <taxon>Anaeramoeba</taxon>
    </lineage>
</organism>
<reference evidence="4" key="1">
    <citation type="submission" date="2022-10" db="EMBL/GenBank/DDBJ databases">
        <title>Novel sulphate-reducing endosymbionts in the free-living metamonad Anaeramoeba.</title>
        <authorList>
            <person name="Jerlstrom-Hultqvist J."/>
            <person name="Cepicka I."/>
            <person name="Gallot-Lavallee L."/>
            <person name="Salas-Leiva D."/>
            <person name="Curtis B.A."/>
            <person name="Zahonova K."/>
            <person name="Pipaliya S."/>
            <person name="Dacks J."/>
            <person name="Roger A.J."/>
        </authorList>
    </citation>
    <scope>NUCLEOTIDE SEQUENCE</scope>
    <source>
        <strain evidence="4">BMAN</strain>
    </source>
</reference>
<accession>A0A9Q0R8S5</accession>
<keyword evidence="2" id="KW-1133">Transmembrane helix</keyword>
<gene>
    <name evidence="4" type="ORF">M0811_01688</name>
</gene>
<protein>
    <submittedName>
        <fullName evidence="4">Uncharacterized protein</fullName>
    </submittedName>
</protein>
<feature type="transmembrane region" description="Helical" evidence="2">
    <location>
        <begin position="178"/>
        <end position="198"/>
    </location>
</feature>
<sequence length="263" mass="31636">MKFLLIFLFFSFLFVFSNTHKLNLNEFIEGEWKIEYLTTNYNEQENELHNDFFGSLKLKKQKKTNLIFGDLSIEAFNSDENEKFQNYSIKVEQETESSGKVFMFQDLETDSLIHVLDFEFDSFNFGYISTGNWKPNFSESKKFQITVLSDTKMIFQIFDLKENKMKQFLFMKKASKHILIRILPALIIAFSFFPRIFLSKYFQKKNTTQTQNIMNQFHQIKRANLNKQNQEEKKEIKEEKKEIKEEKKEIKEEKKSLEEKKND</sequence>
<evidence type="ECO:0000256" key="1">
    <source>
        <dbReference type="SAM" id="MobiDB-lite"/>
    </source>
</evidence>
<dbReference type="AlphaFoldDB" id="A0A9Q0R8S5"/>